<dbReference type="Pfam" id="PF16363">
    <property type="entry name" value="GDP_Man_Dehyd"/>
    <property type="match status" value="1"/>
</dbReference>
<name>A0A031JTG9_9SPHN</name>
<keyword evidence="8" id="KW-0521">NADP</keyword>
<dbReference type="PATRIC" id="fig|158500.4.peg.3720"/>
<feature type="domain" description="NAD(P)-binding" evidence="9">
    <location>
        <begin position="6"/>
        <end position="346"/>
    </location>
</feature>
<evidence type="ECO:0000256" key="6">
    <source>
        <dbReference type="ARBA" id="ARBA00023239"/>
    </source>
</evidence>
<evidence type="ECO:0000256" key="5">
    <source>
        <dbReference type="ARBA" id="ARBA00022458"/>
    </source>
</evidence>
<evidence type="ECO:0000256" key="8">
    <source>
        <dbReference type="HAMAP-Rule" id="MF_00955"/>
    </source>
</evidence>
<dbReference type="PANTHER" id="PTHR43715">
    <property type="entry name" value="GDP-MANNOSE 4,6-DEHYDRATASE"/>
    <property type="match status" value="1"/>
</dbReference>
<dbReference type="SUPFAM" id="SSF51735">
    <property type="entry name" value="NAD(P)-binding Rossmann-fold domains"/>
    <property type="match status" value="1"/>
</dbReference>
<dbReference type="EMBL" id="JFYZ01000018">
    <property type="protein sequence ID" value="EZP80230.1"/>
    <property type="molecule type" value="Genomic_DNA"/>
</dbReference>
<evidence type="ECO:0000313" key="10">
    <source>
        <dbReference type="EMBL" id="EZP80230.1"/>
    </source>
</evidence>
<organism evidence="10 11">
    <name type="scientific">Novosphingobium resinovorum</name>
    <dbReference type="NCBI Taxonomy" id="158500"/>
    <lineage>
        <taxon>Bacteria</taxon>
        <taxon>Pseudomonadati</taxon>
        <taxon>Pseudomonadota</taxon>
        <taxon>Alphaproteobacteria</taxon>
        <taxon>Sphingomonadales</taxon>
        <taxon>Sphingomonadaceae</taxon>
        <taxon>Novosphingobium</taxon>
    </lineage>
</organism>
<evidence type="ECO:0000256" key="1">
    <source>
        <dbReference type="ARBA" id="ARBA00000188"/>
    </source>
</evidence>
<dbReference type="eggNOG" id="COG1089">
    <property type="taxonomic scope" value="Bacteria"/>
</dbReference>
<dbReference type="GO" id="GO:0070401">
    <property type="term" value="F:NADP+ binding"/>
    <property type="evidence" value="ECO:0007669"/>
    <property type="project" value="UniProtKB-UniRule"/>
</dbReference>
<evidence type="ECO:0000256" key="3">
    <source>
        <dbReference type="ARBA" id="ARBA00009263"/>
    </source>
</evidence>
<gene>
    <name evidence="8 10" type="primary">gmd</name>
    <name evidence="10" type="ORF">BV97_03645</name>
</gene>
<comment type="function">
    <text evidence="7 8">Catalyzes the conversion of GDP-D-mannose to GDP-4-dehydro-6-deoxy-D-mannose.</text>
</comment>
<evidence type="ECO:0000313" key="11">
    <source>
        <dbReference type="Proteomes" id="UP000024329"/>
    </source>
</evidence>
<evidence type="ECO:0000256" key="4">
    <source>
        <dbReference type="ARBA" id="ARBA00011989"/>
    </source>
</evidence>
<dbReference type="InterPro" id="IPR036291">
    <property type="entry name" value="NAD(P)-bd_dom_sf"/>
</dbReference>
<comment type="catalytic activity">
    <reaction evidence="1 8">
        <text>GDP-alpha-D-mannose = GDP-4-dehydro-alpha-D-rhamnose + H2O</text>
        <dbReference type="Rhea" id="RHEA:23820"/>
        <dbReference type="ChEBI" id="CHEBI:15377"/>
        <dbReference type="ChEBI" id="CHEBI:57527"/>
        <dbReference type="ChEBI" id="CHEBI:57964"/>
        <dbReference type="EC" id="4.2.1.47"/>
    </reaction>
</comment>
<sequence>MTKTALITGVTGQDGSYLAEFLLEKGYEVHGIKRRASLFNTARVDHIYEDRHQHGTRFKLHYGDLSDTSNLTRLIRDIEPDEVYNLGAQSHVAVSFEAPEYTADVDGIGTLRLLEAIRFLGLEKKTRFYQASTSELYGLVQEIPQRETTPFYPRSPYAVAKLYAYWITVNYREAYGMYACNGVLFNHESPRRGETFVTRKITRGLANIALGLEPCLYMGNIDSLRDWGHAKDYVRMQWMMLQQEEARDFVIATGVQYSVRQFIAWAGKELGLTLEFSGEGVDEIATVAAIEGNLAPALDVGDVIMRIDPRYFRPAEVDTLLGDPAKAKELLGWTPEITVQEMCAEMVAEDHKAARRHALLKEHGLEVAVSVEG</sequence>
<comment type="similarity">
    <text evidence="3 8">Belongs to the NAD(P)-dependent epimerase/dehydratase family. GDP-mannose 4,6-dehydratase subfamily.</text>
</comment>
<evidence type="ECO:0000256" key="2">
    <source>
        <dbReference type="ARBA" id="ARBA00001937"/>
    </source>
</evidence>
<accession>A0A031JTG9</accession>
<dbReference type="NCBIfam" id="TIGR01472">
    <property type="entry name" value="gmd"/>
    <property type="match status" value="1"/>
</dbReference>
<dbReference type="InterPro" id="IPR016040">
    <property type="entry name" value="NAD(P)-bd_dom"/>
</dbReference>
<comment type="caution">
    <text evidence="8">Lacks conserved residue(s) required for the propagation of feature annotation.</text>
</comment>
<proteinExistence type="inferred from homology"/>
<dbReference type="Proteomes" id="UP000024329">
    <property type="component" value="Unassembled WGS sequence"/>
</dbReference>
<dbReference type="Gene3D" id="3.40.50.720">
    <property type="entry name" value="NAD(P)-binding Rossmann-like Domain"/>
    <property type="match status" value="1"/>
</dbReference>
<comment type="caution">
    <text evidence="10">The sequence shown here is derived from an EMBL/GenBank/DDBJ whole genome shotgun (WGS) entry which is preliminary data.</text>
</comment>
<dbReference type="AlphaFoldDB" id="A0A031JTG9"/>
<keyword evidence="6 8" id="KW-0456">Lyase</keyword>
<dbReference type="InterPro" id="IPR006368">
    <property type="entry name" value="GDP_Man_deHydtase"/>
</dbReference>
<dbReference type="CDD" id="cd05260">
    <property type="entry name" value="GDP_MD_SDR_e"/>
    <property type="match status" value="1"/>
</dbReference>
<comment type="cofactor">
    <cofactor evidence="2 8">
        <name>NADP(+)</name>
        <dbReference type="ChEBI" id="CHEBI:58349"/>
    </cofactor>
</comment>
<protein>
    <recommendedName>
        <fullName evidence="4 8">GDP-mannose 4,6-dehydratase</fullName>
        <ecNumber evidence="4 8">4.2.1.47</ecNumber>
    </recommendedName>
    <alternativeName>
        <fullName evidence="8">GDP-D-mannose dehydratase</fullName>
    </alternativeName>
</protein>
<dbReference type="GO" id="GO:0008446">
    <property type="term" value="F:GDP-mannose 4,6-dehydratase activity"/>
    <property type="evidence" value="ECO:0007669"/>
    <property type="project" value="UniProtKB-UniRule"/>
</dbReference>
<dbReference type="EC" id="4.2.1.47" evidence="4 8"/>
<evidence type="ECO:0000259" key="9">
    <source>
        <dbReference type="Pfam" id="PF16363"/>
    </source>
</evidence>
<dbReference type="RefSeq" id="WP_036527500.1">
    <property type="nucleotide sequence ID" value="NZ_JFYZ01000018.1"/>
</dbReference>
<dbReference type="STRING" id="158500.BES08_11850"/>
<dbReference type="PANTHER" id="PTHR43715:SF1">
    <property type="entry name" value="GDP-MANNOSE 4,6 DEHYDRATASE"/>
    <property type="match status" value="1"/>
</dbReference>
<keyword evidence="5" id="KW-0536">Nodulation</keyword>
<dbReference type="GO" id="GO:0042351">
    <property type="term" value="P:'de novo' GDP-L-fucose biosynthetic process"/>
    <property type="evidence" value="ECO:0007669"/>
    <property type="project" value="TreeGrafter"/>
</dbReference>
<dbReference type="HAMAP" id="MF_00955">
    <property type="entry name" value="GDP_Man_dehydratase"/>
    <property type="match status" value="1"/>
</dbReference>
<evidence type="ECO:0000256" key="7">
    <source>
        <dbReference type="ARBA" id="ARBA00059383"/>
    </source>
</evidence>
<dbReference type="FunFam" id="3.40.50.720:FF:000924">
    <property type="entry name" value="GDP-mannose 4,6 dehydratase"/>
    <property type="match status" value="1"/>
</dbReference>
<dbReference type="Gene3D" id="3.90.25.10">
    <property type="entry name" value="UDP-galactose 4-epimerase, domain 1"/>
    <property type="match status" value="1"/>
</dbReference>
<reference evidence="10 11" key="1">
    <citation type="submission" date="2014-03" db="EMBL/GenBank/DDBJ databases">
        <title>Whole genome sequence of Novosphingobium resinovorum KF1.</title>
        <authorList>
            <person name="Gan H.M."/>
            <person name="Gan H.Y."/>
            <person name="Chew T.H."/>
            <person name="Savka M.A."/>
        </authorList>
    </citation>
    <scope>NUCLEOTIDE SEQUENCE [LARGE SCALE GENOMIC DNA]</scope>
    <source>
        <strain evidence="10 11">KF1</strain>
    </source>
</reference>